<dbReference type="RefSeq" id="XP_059604250.1">
    <property type="nucleotide sequence ID" value="XM_059750047.1"/>
</dbReference>
<gene>
    <name evidence="1" type="ORF">An11g01170</name>
</gene>
<dbReference type="GeneID" id="84592186"/>
<name>A0AAJ8E1S7_ASPNG</name>
<protein>
    <submittedName>
        <fullName evidence="1">Uncharacterized protein</fullName>
    </submittedName>
</protein>
<dbReference type="VEuPathDB" id="FungiDB:An11g01170"/>
<sequence>MPSDSSVAYAAIYRHLHASGWARDGGNDPSSIILVVGLIGRPMGVGRPPPPGTSRLHRGYTRLQILTIKWPEKGQTSPDKARGVASCPLLRIADSHSHSQLHFTFNFFHFFSRLAARNMADDAT</sequence>
<reference evidence="1" key="1">
    <citation type="submission" date="2025-02" db="EMBL/GenBank/DDBJ databases">
        <authorList>
            <consortium name="NCBI Genome Project"/>
        </authorList>
    </citation>
    <scope>NUCLEOTIDE SEQUENCE</scope>
</reference>
<dbReference type="AlphaFoldDB" id="A0AAJ8E1S7"/>
<evidence type="ECO:0000313" key="1">
    <source>
        <dbReference type="RefSeq" id="XP_059604250.1"/>
    </source>
</evidence>
<proteinExistence type="predicted"/>
<reference evidence="1" key="2">
    <citation type="submission" date="2025-08" db="UniProtKB">
        <authorList>
            <consortium name="RefSeq"/>
        </authorList>
    </citation>
    <scope>IDENTIFICATION</scope>
</reference>
<accession>A0AAJ8E1S7</accession>
<dbReference type="KEGG" id="ang:An11g01170"/>
<organism evidence="1">
    <name type="scientific">Aspergillus niger</name>
    <dbReference type="NCBI Taxonomy" id="5061"/>
    <lineage>
        <taxon>Eukaryota</taxon>
        <taxon>Fungi</taxon>
        <taxon>Dikarya</taxon>
        <taxon>Ascomycota</taxon>
        <taxon>Pezizomycotina</taxon>
        <taxon>Eurotiomycetes</taxon>
        <taxon>Eurotiomycetidae</taxon>
        <taxon>Eurotiales</taxon>
        <taxon>Aspergillaceae</taxon>
        <taxon>Aspergillus</taxon>
        <taxon>Aspergillus subgen. Circumdati</taxon>
    </lineage>
</organism>